<dbReference type="EMBL" id="LR134182">
    <property type="protein sequence ID" value="VEB41861.1"/>
    <property type="molecule type" value="Genomic_DNA"/>
</dbReference>
<evidence type="ECO:0000313" key="3">
    <source>
        <dbReference type="Proteomes" id="UP000275777"/>
    </source>
</evidence>
<sequence length="195" mass="21040">MAKRVLELDDAAVAAGGERILDIGFLAEHCSGFDAFAADLRAESWPDLAAASGVPYQDIDALARVYAKGKAVIATWGMGLTQHRDSVAAIQMLSNLMMMRGNIGRLGAGLCPVRGHSNVQGDRTMGIEDKPARPSSTGYAMSTASNRRAGTAWTRWTPSRRCWTGGSRSSSAWAAISRWRRRTRRAPSKRCATAI</sequence>
<dbReference type="Proteomes" id="UP000275777">
    <property type="component" value="Chromosome"/>
</dbReference>
<proteinExistence type="predicted"/>
<dbReference type="Gene3D" id="3.40.228.10">
    <property type="entry name" value="Dimethylsulfoxide Reductase, domain 2"/>
    <property type="match status" value="1"/>
</dbReference>
<dbReference type="GO" id="GO:0016491">
    <property type="term" value="F:oxidoreductase activity"/>
    <property type="evidence" value="ECO:0007669"/>
    <property type="project" value="UniProtKB-KW"/>
</dbReference>
<organism evidence="2 3">
    <name type="scientific">Chromobacterium violaceum</name>
    <dbReference type="NCBI Taxonomy" id="536"/>
    <lineage>
        <taxon>Bacteria</taxon>
        <taxon>Pseudomonadati</taxon>
        <taxon>Pseudomonadota</taxon>
        <taxon>Betaproteobacteria</taxon>
        <taxon>Neisseriales</taxon>
        <taxon>Chromobacteriaceae</taxon>
        <taxon>Chromobacterium</taxon>
    </lineage>
</organism>
<gene>
    <name evidence="2" type="primary">fdhF</name>
    <name evidence="2" type="ORF">NCTC9695_02303</name>
</gene>
<name>A0A447TAF5_CHRVL</name>
<dbReference type="PANTHER" id="PTHR43105">
    <property type="entry name" value="RESPIRATORY NITRATE REDUCTASE"/>
    <property type="match status" value="1"/>
</dbReference>
<dbReference type="EC" id="1.2.1.2" evidence="2"/>
<reference evidence="2 3" key="1">
    <citation type="submission" date="2018-12" db="EMBL/GenBank/DDBJ databases">
        <authorList>
            <consortium name="Pathogen Informatics"/>
        </authorList>
    </citation>
    <scope>NUCLEOTIDE SEQUENCE [LARGE SCALE GENOMIC DNA]</scope>
    <source>
        <strain evidence="2 3">NCTC9695</strain>
    </source>
</reference>
<dbReference type="SUPFAM" id="SSF53706">
    <property type="entry name" value="Formate dehydrogenase/DMSO reductase, domains 1-3"/>
    <property type="match status" value="1"/>
</dbReference>
<evidence type="ECO:0000313" key="2">
    <source>
        <dbReference type="EMBL" id="VEB41861.1"/>
    </source>
</evidence>
<dbReference type="AlphaFoldDB" id="A0A447TAF5"/>
<protein>
    <submittedName>
        <fullName evidence="2">Formate dehydrogenase H</fullName>
        <ecNumber evidence="2">1.2.1.2</ecNumber>
    </submittedName>
</protein>
<keyword evidence="2" id="KW-0560">Oxidoreductase</keyword>
<dbReference type="GO" id="GO:0016020">
    <property type="term" value="C:membrane"/>
    <property type="evidence" value="ECO:0007669"/>
    <property type="project" value="TreeGrafter"/>
</dbReference>
<feature type="compositionally biased region" description="Polar residues" evidence="1">
    <location>
        <begin position="134"/>
        <end position="144"/>
    </location>
</feature>
<evidence type="ECO:0000256" key="1">
    <source>
        <dbReference type="SAM" id="MobiDB-lite"/>
    </source>
</evidence>
<feature type="region of interest" description="Disordered" evidence="1">
    <location>
        <begin position="121"/>
        <end position="144"/>
    </location>
</feature>
<accession>A0A447TAF5</accession>
<dbReference type="PANTHER" id="PTHR43105:SF4">
    <property type="entry name" value="PROTEIN YDEP"/>
    <property type="match status" value="1"/>
</dbReference>
<dbReference type="InterPro" id="IPR050123">
    <property type="entry name" value="Prok_molybdopt-oxidoreductase"/>
</dbReference>